<gene>
    <name evidence="3" type="ORF">GUITHDRAFT_109584</name>
</gene>
<feature type="region of interest" description="Disordered" evidence="1">
    <location>
        <begin position="154"/>
        <end position="188"/>
    </location>
</feature>
<dbReference type="EMBL" id="JH993004">
    <property type="protein sequence ID" value="EKX44461.1"/>
    <property type="molecule type" value="Genomic_DNA"/>
</dbReference>
<proteinExistence type="predicted"/>
<feature type="region of interest" description="Disordered" evidence="1">
    <location>
        <begin position="237"/>
        <end position="272"/>
    </location>
</feature>
<keyword evidence="2" id="KW-1133">Transmembrane helix</keyword>
<reference evidence="3 5" key="1">
    <citation type="journal article" date="2012" name="Nature">
        <title>Algal genomes reveal evolutionary mosaicism and the fate of nucleomorphs.</title>
        <authorList>
            <consortium name="DOE Joint Genome Institute"/>
            <person name="Curtis B.A."/>
            <person name="Tanifuji G."/>
            <person name="Burki F."/>
            <person name="Gruber A."/>
            <person name="Irimia M."/>
            <person name="Maruyama S."/>
            <person name="Arias M.C."/>
            <person name="Ball S.G."/>
            <person name="Gile G.H."/>
            <person name="Hirakawa Y."/>
            <person name="Hopkins J.F."/>
            <person name="Kuo A."/>
            <person name="Rensing S.A."/>
            <person name="Schmutz J."/>
            <person name="Symeonidi A."/>
            <person name="Elias M."/>
            <person name="Eveleigh R.J."/>
            <person name="Herman E.K."/>
            <person name="Klute M.J."/>
            <person name="Nakayama T."/>
            <person name="Obornik M."/>
            <person name="Reyes-Prieto A."/>
            <person name="Armbrust E.V."/>
            <person name="Aves S.J."/>
            <person name="Beiko R.G."/>
            <person name="Coutinho P."/>
            <person name="Dacks J.B."/>
            <person name="Durnford D.G."/>
            <person name="Fast N.M."/>
            <person name="Green B.R."/>
            <person name="Grisdale C.J."/>
            <person name="Hempel F."/>
            <person name="Henrissat B."/>
            <person name="Hoppner M.P."/>
            <person name="Ishida K."/>
            <person name="Kim E."/>
            <person name="Koreny L."/>
            <person name="Kroth P.G."/>
            <person name="Liu Y."/>
            <person name="Malik S.B."/>
            <person name="Maier U.G."/>
            <person name="McRose D."/>
            <person name="Mock T."/>
            <person name="Neilson J.A."/>
            <person name="Onodera N.T."/>
            <person name="Poole A.M."/>
            <person name="Pritham E.J."/>
            <person name="Richards T.A."/>
            <person name="Rocap G."/>
            <person name="Roy S.W."/>
            <person name="Sarai C."/>
            <person name="Schaack S."/>
            <person name="Shirato S."/>
            <person name="Slamovits C.H."/>
            <person name="Spencer D.F."/>
            <person name="Suzuki S."/>
            <person name="Worden A.Z."/>
            <person name="Zauner S."/>
            <person name="Barry K."/>
            <person name="Bell C."/>
            <person name="Bharti A.K."/>
            <person name="Crow J.A."/>
            <person name="Grimwood J."/>
            <person name="Kramer R."/>
            <person name="Lindquist E."/>
            <person name="Lucas S."/>
            <person name="Salamov A."/>
            <person name="McFadden G.I."/>
            <person name="Lane C.E."/>
            <person name="Keeling P.J."/>
            <person name="Gray M.W."/>
            <person name="Grigoriev I.V."/>
            <person name="Archibald J.M."/>
        </authorList>
    </citation>
    <scope>NUCLEOTIDE SEQUENCE</scope>
    <source>
        <strain evidence="3 5">CCMP2712</strain>
    </source>
</reference>
<evidence type="ECO:0000256" key="2">
    <source>
        <dbReference type="SAM" id="Phobius"/>
    </source>
</evidence>
<protein>
    <submittedName>
        <fullName evidence="3 4">Uncharacterized protein</fullName>
    </submittedName>
</protein>
<organism evidence="3">
    <name type="scientific">Guillardia theta (strain CCMP2712)</name>
    <name type="common">Cryptophyte</name>
    <dbReference type="NCBI Taxonomy" id="905079"/>
    <lineage>
        <taxon>Eukaryota</taxon>
        <taxon>Cryptophyceae</taxon>
        <taxon>Pyrenomonadales</taxon>
        <taxon>Geminigeraceae</taxon>
        <taxon>Guillardia</taxon>
    </lineage>
</organism>
<dbReference type="HOGENOM" id="CLU_1024683_0_0_1"/>
<reference evidence="4" key="3">
    <citation type="submission" date="2015-06" db="UniProtKB">
        <authorList>
            <consortium name="EnsemblProtists"/>
        </authorList>
    </citation>
    <scope>IDENTIFICATION</scope>
</reference>
<dbReference type="EnsemblProtists" id="EKX44461">
    <property type="protein sequence ID" value="EKX44461"/>
    <property type="gene ID" value="GUITHDRAFT_109584"/>
</dbReference>
<dbReference type="KEGG" id="gtt:GUITHDRAFT_109584"/>
<dbReference type="PaxDb" id="55529-EKX44461"/>
<evidence type="ECO:0000313" key="4">
    <source>
        <dbReference type="EnsemblProtists" id="EKX44461"/>
    </source>
</evidence>
<accession>L1J7G4</accession>
<evidence type="ECO:0000313" key="3">
    <source>
        <dbReference type="EMBL" id="EKX44461.1"/>
    </source>
</evidence>
<evidence type="ECO:0000313" key="5">
    <source>
        <dbReference type="Proteomes" id="UP000011087"/>
    </source>
</evidence>
<dbReference type="RefSeq" id="XP_005831441.1">
    <property type="nucleotide sequence ID" value="XM_005831384.1"/>
</dbReference>
<dbReference type="AlphaFoldDB" id="L1J7G4"/>
<keyword evidence="5" id="KW-1185">Reference proteome</keyword>
<keyword evidence="2" id="KW-0812">Transmembrane</keyword>
<sequence>MMQSHKDQGVFKGANCCLVGIFCSLMRSVVLLGWNLIKLIITKWVGRRQQGLQELRSTVEAETAEHDEEAEANTSVRFRFRKAASADQANRWTLPTHVGTSFSFRCKVLENPHSHVGACSCWRCMSRMRSELFSSFEQARSQGYVVVTSVEEAGGDNEAGDRPPISTPGLGPGLCSQRSRQRGPVRGRSVQNCAAMSGTGISAAHARVADIYFFEEIAVAVRKLQDGGRAKERTRLRFSLEETKLTQPMESASDQTASSDSLKEQTSDLNDY</sequence>
<dbReference type="GeneID" id="17301128"/>
<name>L1J7G4_GUITC</name>
<dbReference type="Proteomes" id="UP000011087">
    <property type="component" value="Unassembled WGS sequence"/>
</dbReference>
<keyword evidence="2" id="KW-0472">Membrane</keyword>
<feature type="compositionally biased region" description="Polar residues" evidence="1">
    <location>
        <begin position="245"/>
        <end position="260"/>
    </location>
</feature>
<reference evidence="5" key="2">
    <citation type="submission" date="2012-11" db="EMBL/GenBank/DDBJ databases">
        <authorList>
            <person name="Kuo A."/>
            <person name="Curtis B.A."/>
            <person name="Tanifuji G."/>
            <person name="Burki F."/>
            <person name="Gruber A."/>
            <person name="Irimia M."/>
            <person name="Maruyama S."/>
            <person name="Arias M.C."/>
            <person name="Ball S.G."/>
            <person name="Gile G.H."/>
            <person name="Hirakawa Y."/>
            <person name="Hopkins J.F."/>
            <person name="Rensing S.A."/>
            <person name="Schmutz J."/>
            <person name="Symeonidi A."/>
            <person name="Elias M."/>
            <person name="Eveleigh R.J."/>
            <person name="Herman E.K."/>
            <person name="Klute M.J."/>
            <person name="Nakayama T."/>
            <person name="Obornik M."/>
            <person name="Reyes-Prieto A."/>
            <person name="Armbrust E.V."/>
            <person name="Aves S.J."/>
            <person name="Beiko R.G."/>
            <person name="Coutinho P."/>
            <person name="Dacks J.B."/>
            <person name="Durnford D.G."/>
            <person name="Fast N.M."/>
            <person name="Green B.R."/>
            <person name="Grisdale C."/>
            <person name="Hempe F."/>
            <person name="Henrissat B."/>
            <person name="Hoppner M.P."/>
            <person name="Ishida K.-I."/>
            <person name="Kim E."/>
            <person name="Koreny L."/>
            <person name="Kroth P.G."/>
            <person name="Liu Y."/>
            <person name="Malik S.-B."/>
            <person name="Maier U.G."/>
            <person name="McRose D."/>
            <person name="Mock T."/>
            <person name="Neilson J.A."/>
            <person name="Onodera N.T."/>
            <person name="Poole A.M."/>
            <person name="Pritham E.J."/>
            <person name="Richards T.A."/>
            <person name="Rocap G."/>
            <person name="Roy S.W."/>
            <person name="Sarai C."/>
            <person name="Schaack S."/>
            <person name="Shirato S."/>
            <person name="Slamovits C.H."/>
            <person name="Spencer D.F."/>
            <person name="Suzuki S."/>
            <person name="Worden A.Z."/>
            <person name="Zauner S."/>
            <person name="Barry K."/>
            <person name="Bell C."/>
            <person name="Bharti A.K."/>
            <person name="Crow J.A."/>
            <person name="Grimwood J."/>
            <person name="Kramer R."/>
            <person name="Lindquist E."/>
            <person name="Lucas S."/>
            <person name="Salamov A."/>
            <person name="McFadden G.I."/>
            <person name="Lane C.E."/>
            <person name="Keeling P.J."/>
            <person name="Gray M.W."/>
            <person name="Grigoriev I.V."/>
            <person name="Archibald J.M."/>
        </authorList>
    </citation>
    <scope>NUCLEOTIDE SEQUENCE</scope>
    <source>
        <strain evidence="5">CCMP2712</strain>
    </source>
</reference>
<evidence type="ECO:0000256" key="1">
    <source>
        <dbReference type="SAM" id="MobiDB-lite"/>
    </source>
</evidence>
<feature type="transmembrane region" description="Helical" evidence="2">
    <location>
        <begin position="12"/>
        <end position="37"/>
    </location>
</feature>